<reference evidence="2" key="1">
    <citation type="journal article" date="2021" name="Nat. Commun.">
        <title>Genetic determinants of endophytism in the Arabidopsis root mycobiome.</title>
        <authorList>
            <person name="Mesny F."/>
            <person name="Miyauchi S."/>
            <person name="Thiergart T."/>
            <person name="Pickel B."/>
            <person name="Atanasova L."/>
            <person name="Karlsson M."/>
            <person name="Huettel B."/>
            <person name="Barry K.W."/>
            <person name="Haridas S."/>
            <person name="Chen C."/>
            <person name="Bauer D."/>
            <person name="Andreopoulos W."/>
            <person name="Pangilinan J."/>
            <person name="LaButti K."/>
            <person name="Riley R."/>
            <person name="Lipzen A."/>
            <person name="Clum A."/>
            <person name="Drula E."/>
            <person name="Henrissat B."/>
            <person name="Kohler A."/>
            <person name="Grigoriev I.V."/>
            <person name="Martin F.M."/>
            <person name="Hacquard S."/>
        </authorList>
    </citation>
    <scope>NUCLEOTIDE SEQUENCE</scope>
    <source>
        <strain evidence="2">MPI-CAGE-CH-0235</strain>
    </source>
</reference>
<proteinExistence type="predicted"/>
<feature type="region of interest" description="Disordered" evidence="1">
    <location>
        <begin position="260"/>
        <end position="283"/>
    </location>
</feature>
<feature type="region of interest" description="Disordered" evidence="1">
    <location>
        <begin position="1"/>
        <end position="29"/>
    </location>
</feature>
<comment type="caution">
    <text evidence="2">The sequence shown here is derived from an EMBL/GenBank/DDBJ whole genome shotgun (WGS) entry which is preliminary data.</text>
</comment>
<dbReference type="OrthoDB" id="4837923at2759"/>
<evidence type="ECO:0000256" key="1">
    <source>
        <dbReference type="SAM" id="MobiDB-lite"/>
    </source>
</evidence>
<keyword evidence="3" id="KW-1185">Reference proteome</keyword>
<evidence type="ECO:0000313" key="3">
    <source>
        <dbReference type="Proteomes" id="UP000813444"/>
    </source>
</evidence>
<name>A0A8K0SPZ2_9HYPO</name>
<dbReference type="EMBL" id="JAGPNK010000006">
    <property type="protein sequence ID" value="KAH7319675.1"/>
    <property type="molecule type" value="Genomic_DNA"/>
</dbReference>
<evidence type="ECO:0000313" key="2">
    <source>
        <dbReference type="EMBL" id="KAH7319675.1"/>
    </source>
</evidence>
<feature type="region of interest" description="Disordered" evidence="1">
    <location>
        <begin position="206"/>
        <end position="225"/>
    </location>
</feature>
<accession>A0A8K0SPZ2</accession>
<feature type="region of interest" description="Disordered" evidence="1">
    <location>
        <begin position="315"/>
        <end position="340"/>
    </location>
</feature>
<dbReference type="AlphaFoldDB" id="A0A8K0SPZ2"/>
<sequence>MVISMLSDLRELDPGHPSTSPDGDGGTCPHPLLPVVNGAPNAILPCAAKMADTATTISNPKTSFASVSPIDMQVHTKFRGGPLSTTTVVSRRSVAKITWAENHTINPYAHTHSLPGVYGTEAYLTGFSVHHRTTAENLESLVADISRAQNRVHWAQSDSTITSFPAFHTRRYTSAWLNPPMPTEASSHHSAHSLYKHDVDAHSGNVSRSAATYSDEPLKPRQYNDSLFNSDRLFDERGHSRNPTHGLSASHKAEQRLGASLGTASHRRRSVQVQDRKPSDEPQNSIVPEIMEKIRRRSQRFLRHYTLPQRTEDSVLPLDSPEVTDAPDPLLTPGGEDTSITSLRSRDSLVRERTLEPPRIDRAGIYEAMTGSRLISGRLRKNTCSEDNAPHECADDMSMADSFLS</sequence>
<organism evidence="2 3">
    <name type="scientific">Stachybotrys elegans</name>
    <dbReference type="NCBI Taxonomy" id="80388"/>
    <lineage>
        <taxon>Eukaryota</taxon>
        <taxon>Fungi</taxon>
        <taxon>Dikarya</taxon>
        <taxon>Ascomycota</taxon>
        <taxon>Pezizomycotina</taxon>
        <taxon>Sordariomycetes</taxon>
        <taxon>Hypocreomycetidae</taxon>
        <taxon>Hypocreales</taxon>
        <taxon>Stachybotryaceae</taxon>
        <taxon>Stachybotrys</taxon>
    </lineage>
</organism>
<protein>
    <submittedName>
        <fullName evidence="2">Uncharacterized protein</fullName>
    </submittedName>
</protein>
<gene>
    <name evidence="2" type="ORF">B0I35DRAFT_429565</name>
</gene>
<dbReference type="Proteomes" id="UP000813444">
    <property type="component" value="Unassembled WGS sequence"/>
</dbReference>